<gene>
    <name evidence="1" type="ORF">BFG52_07760</name>
</gene>
<dbReference type="Proteomes" id="UP000093391">
    <property type="component" value="Chromosome"/>
</dbReference>
<dbReference type="STRING" id="1789224.BFG52_07760"/>
<sequence>MNAAVTIMQATDWGKYDLEGWLYQFGAWQNTVQGTCGKSLNPIAAAMDQAVVKRKKLKLGIRKKRQITADAMLSDIDFMPIKKQTPKDIVCEITDNEARAVQRLVLDLRGQSDVMDEWLDAIVDRYFYFNSWSEMVIKVGYVDNPTIIRSKYGAEQDVKCGLAVLHSRYKFIAYK</sequence>
<accession>A0A1B2LZ85</accession>
<dbReference type="AlphaFoldDB" id="A0A1B2LZ85"/>
<dbReference type="EMBL" id="CP016895">
    <property type="protein sequence ID" value="AOA58260.1"/>
    <property type="molecule type" value="Genomic_DNA"/>
</dbReference>
<dbReference type="KEGG" id="ala:BFG52_07760"/>
<proteinExistence type="predicted"/>
<evidence type="ECO:0000313" key="2">
    <source>
        <dbReference type="Proteomes" id="UP000093391"/>
    </source>
</evidence>
<evidence type="ECO:0000313" key="1">
    <source>
        <dbReference type="EMBL" id="AOA58260.1"/>
    </source>
</evidence>
<reference evidence="1 2" key="1">
    <citation type="submission" date="2016-08" db="EMBL/GenBank/DDBJ databases">
        <authorList>
            <person name="Seilhamer J.J."/>
        </authorList>
    </citation>
    <scope>NUCLEOTIDE SEQUENCE [LARGE SCALE GENOMIC DNA]</scope>
    <source>
        <strain evidence="1 2">BRTC-1</strain>
    </source>
</reference>
<dbReference type="RefSeq" id="WP_067554336.1">
    <property type="nucleotide sequence ID" value="NZ_CP016895.1"/>
</dbReference>
<keyword evidence="2" id="KW-1185">Reference proteome</keyword>
<evidence type="ECO:0008006" key="3">
    <source>
        <dbReference type="Google" id="ProtNLM"/>
    </source>
</evidence>
<protein>
    <recommendedName>
        <fullName evidence="3">Phage antitermination protein Q</fullName>
    </recommendedName>
</protein>
<organism evidence="1 2">
    <name type="scientific">Acinetobacter larvae</name>
    <dbReference type="NCBI Taxonomy" id="1789224"/>
    <lineage>
        <taxon>Bacteria</taxon>
        <taxon>Pseudomonadati</taxon>
        <taxon>Pseudomonadota</taxon>
        <taxon>Gammaproteobacteria</taxon>
        <taxon>Moraxellales</taxon>
        <taxon>Moraxellaceae</taxon>
        <taxon>Acinetobacter</taxon>
    </lineage>
</organism>
<dbReference type="OrthoDB" id="6701956at2"/>
<name>A0A1B2LZ85_9GAMM</name>